<reference evidence="2 3" key="1">
    <citation type="submission" date="2014-02" db="EMBL/GenBank/DDBJ databases">
        <title>The small core and large imbalanced accessory genome model reveals a collaborative survival strategy of Sorangium cellulosum strains in nature.</title>
        <authorList>
            <person name="Han K."/>
            <person name="Peng R."/>
            <person name="Blom J."/>
            <person name="Li Y.-Z."/>
        </authorList>
    </citation>
    <scope>NUCLEOTIDE SEQUENCE [LARGE SCALE GENOMIC DNA]</scope>
    <source>
        <strain evidence="2 3">So0157-25</strain>
    </source>
</reference>
<evidence type="ECO:0000256" key="1">
    <source>
        <dbReference type="ARBA" id="ARBA00023270"/>
    </source>
</evidence>
<keyword evidence="1" id="KW-0704">Schiff base</keyword>
<dbReference type="SUPFAM" id="SSF51569">
    <property type="entry name" value="Aldolase"/>
    <property type="match status" value="1"/>
</dbReference>
<proteinExistence type="predicted"/>
<dbReference type="GO" id="GO:0005975">
    <property type="term" value="P:carbohydrate metabolic process"/>
    <property type="evidence" value="ECO:0007669"/>
    <property type="project" value="InterPro"/>
</dbReference>
<dbReference type="Pfam" id="PF00923">
    <property type="entry name" value="TAL_FSA"/>
    <property type="match status" value="1"/>
</dbReference>
<evidence type="ECO:0000313" key="2">
    <source>
        <dbReference type="EMBL" id="KYF59879.1"/>
    </source>
</evidence>
<dbReference type="AlphaFoldDB" id="A0A150PW23"/>
<accession>A0A150PW23</accession>
<gene>
    <name evidence="2" type="ORF">BE08_08055</name>
</gene>
<dbReference type="Proteomes" id="UP000075420">
    <property type="component" value="Unassembled WGS sequence"/>
</dbReference>
<dbReference type="InterPro" id="IPR013785">
    <property type="entry name" value="Aldolase_TIM"/>
</dbReference>
<dbReference type="Gene3D" id="3.20.20.70">
    <property type="entry name" value="Aldolase class I"/>
    <property type="match status" value="1"/>
</dbReference>
<protein>
    <submittedName>
        <fullName evidence="2">Transaldolase</fullName>
    </submittedName>
</protein>
<dbReference type="InterPro" id="IPR001585">
    <property type="entry name" value="TAL/FSA"/>
</dbReference>
<organism evidence="2 3">
    <name type="scientific">Sorangium cellulosum</name>
    <name type="common">Polyangium cellulosum</name>
    <dbReference type="NCBI Taxonomy" id="56"/>
    <lineage>
        <taxon>Bacteria</taxon>
        <taxon>Pseudomonadati</taxon>
        <taxon>Myxococcota</taxon>
        <taxon>Polyangia</taxon>
        <taxon>Polyangiales</taxon>
        <taxon>Polyangiaceae</taxon>
        <taxon>Sorangium</taxon>
    </lineage>
</organism>
<dbReference type="PANTHER" id="PTHR10683">
    <property type="entry name" value="TRANSALDOLASE"/>
    <property type="match status" value="1"/>
</dbReference>
<sequence length="216" mass="23865">MFFLDSSNPAEIREMFSWGVLAGVTTNPLILSRDAGCVDLERRIREVIAASSGPVSVELTSETEAAMLAEARAYHAWEPERICVKVPFSDVGLKVTHALAARGVRTNVTCVMSFNQAYLAALAGGAYVSIFSGRIRDMGYAATPVIERTRARLERERLRAEIIVGSIRHLMDVNEALDAGAHVVTVPPDILRKMLHNPKTEETIREFNAAWEKRAK</sequence>
<comment type="caution">
    <text evidence="2">The sequence shown here is derived from an EMBL/GenBank/DDBJ whole genome shotgun (WGS) entry which is preliminary data.</text>
</comment>
<dbReference type="PANTHER" id="PTHR10683:SF40">
    <property type="entry name" value="FRUCTOSE-6-PHOSPHATE ALDOLASE 1-RELATED"/>
    <property type="match status" value="1"/>
</dbReference>
<dbReference type="EMBL" id="JELY01000268">
    <property type="protein sequence ID" value="KYF59879.1"/>
    <property type="molecule type" value="Genomic_DNA"/>
</dbReference>
<evidence type="ECO:0000313" key="3">
    <source>
        <dbReference type="Proteomes" id="UP000075420"/>
    </source>
</evidence>
<name>A0A150PW23_SORCE</name>